<dbReference type="GO" id="GO:0016740">
    <property type="term" value="F:transferase activity"/>
    <property type="evidence" value="ECO:0007669"/>
    <property type="project" value="UniProtKB-KW"/>
</dbReference>
<dbReference type="Pfam" id="PF00581">
    <property type="entry name" value="Rhodanese"/>
    <property type="match status" value="1"/>
</dbReference>
<proteinExistence type="predicted"/>
<dbReference type="Proteomes" id="UP000306113">
    <property type="component" value="Unassembled WGS sequence"/>
</dbReference>
<dbReference type="RefSeq" id="WP_136338542.1">
    <property type="nucleotide sequence ID" value="NZ_SSMD01000003.1"/>
</dbReference>
<reference evidence="2 3" key="1">
    <citation type="submission" date="2019-04" db="EMBL/GenBank/DDBJ databases">
        <title>Draft genome sequence of Youngimonas vesicularis.</title>
        <authorList>
            <person name="Hameed A."/>
        </authorList>
    </citation>
    <scope>NUCLEOTIDE SEQUENCE [LARGE SCALE GENOMIC DNA]</scope>
    <source>
        <strain evidence="2 3">CC-AMW-E</strain>
    </source>
</reference>
<keyword evidence="2" id="KW-0808">Transferase</keyword>
<name>A0A4S3M9F4_9RHOB</name>
<dbReference type="InterPro" id="IPR001763">
    <property type="entry name" value="Rhodanese-like_dom"/>
</dbReference>
<dbReference type="InterPro" id="IPR050229">
    <property type="entry name" value="GlpE_sulfurtransferase"/>
</dbReference>
<comment type="caution">
    <text evidence="2">The sequence shown here is derived from an EMBL/GenBank/DDBJ whole genome shotgun (WGS) entry which is preliminary data.</text>
</comment>
<dbReference type="InterPro" id="IPR036873">
    <property type="entry name" value="Rhodanese-like_dom_sf"/>
</dbReference>
<dbReference type="PROSITE" id="PS50206">
    <property type="entry name" value="RHODANESE_3"/>
    <property type="match status" value="1"/>
</dbReference>
<gene>
    <name evidence="2" type="ORF">E7681_06860</name>
</gene>
<sequence length="119" mass="12824">MFNFMRQSAPALPIADAIKQVAEGEAILIDIRDHGELAYSGKAKGALHIPLMRLADMADPRHPDFHPDLDMKKPICLYCASGGRSQMAVGLMKRLGYENVTNIGGLGHWVAAGGPVEKA</sequence>
<dbReference type="Gene3D" id="3.40.250.10">
    <property type="entry name" value="Rhodanese-like domain"/>
    <property type="match status" value="1"/>
</dbReference>
<feature type="domain" description="Rhodanese" evidence="1">
    <location>
        <begin position="22"/>
        <end position="118"/>
    </location>
</feature>
<dbReference type="PANTHER" id="PTHR43031">
    <property type="entry name" value="FAD-DEPENDENT OXIDOREDUCTASE"/>
    <property type="match status" value="1"/>
</dbReference>
<dbReference type="OrthoDB" id="9807812at2"/>
<dbReference type="PANTHER" id="PTHR43031:SF1">
    <property type="entry name" value="PYRIDINE NUCLEOTIDE-DISULPHIDE OXIDOREDUCTASE"/>
    <property type="match status" value="1"/>
</dbReference>
<protein>
    <submittedName>
        <fullName evidence="2">Sulfurtransferase</fullName>
    </submittedName>
</protein>
<keyword evidence="3" id="KW-1185">Reference proteome</keyword>
<dbReference type="EMBL" id="SSMD01000003">
    <property type="protein sequence ID" value="THD74686.1"/>
    <property type="molecule type" value="Genomic_DNA"/>
</dbReference>
<evidence type="ECO:0000313" key="3">
    <source>
        <dbReference type="Proteomes" id="UP000306113"/>
    </source>
</evidence>
<dbReference type="SUPFAM" id="SSF52821">
    <property type="entry name" value="Rhodanese/Cell cycle control phosphatase"/>
    <property type="match status" value="1"/>
</dbReference>
<accession>A0A4S3M9F4</accession>
<evidence type="ECO:0000313" key="2">
    <source>
        <dbReference type="EMBL" id="THD74686.1"/>
    </source>
</evidence>
<dbReference type="AlphaFoldDB" id="A0A4S3M9F4"/>
<dbReference type="SMART" id="SM00450">
    <property type="entry name" value="RHOD"/>
    <property type="match status" value="1"/>
</dbReference>
<organism evidence="2 3">
    <name type="scientific">Thalassobius vesicularis</name>
    <dbReference type="NCBI Taxonomy" id="1294297"/>
    <lineage>
        <taxon>Bacteria</taxon>
        <taxon>Pseudomonadati</taxon>
        <taxon>Pseudomonadota</taxon>
        <taxon>Alphaproteobacteria</taxon>
        <taxon>Rhodobacterales</taxon>
        <taxon>Roseobacteraceae</taxon>
        <taxon>Thalassovita</taxon>
    </lineage>
</organism>
<evidence type="ECO:0000259" key="1">
    <source>
        <dbReference type="PROSITE" id="PS50206"/>
    </source>
</evidence>